<sequence>MTKILIHTTIKNKKIRKKKLFIDLQLEILFSFIWKINEGGFIYG</sequence>
<reference evidence="3" key="1">
    <citation type="submission" date="2015-10" db="EMBL/GenBank/DDBJ databases">
        <title>Draft Genome Sequences of 11 Lactococcus lactis subspecies cremoris strains.</title>
        <authorList>
            <person name="Wels M."/>
            <person name="Backus L."/>
            <person name="Boekhorst J."/>
            <person name="Dijkstra A."/>
            <person name="Beerthuizen M."/>
            <person name="Kelly W."/>
            <person name="Siezen R."/>
            <person name="Bachmann H."/>
            <person name="Van Hijum S."/>
        </authorList>
    </citation>
    <scope>NUCLEOTIDE SEQUENCE [LARGE SCALE GENOMIC DNA]</scope>
    <source>
        <strain evidence="3">LMG9449</strain>
    </source>
</reference>
<accession>A0A0V8AVV9</accession>
<dbReference type="AlphaFoldDB" id="A0A0V8AVV9"/>
<dbReference type="PATRIC" id="fig|1360.109.peg.1783"/>
<evidence type="ECO:0000313" key="3">
    <source>
        <dbReference type="Proteomes" id="UP000053612"/>
    </source>
</evidence>
<evidence type="ECO:0000313" key="2">
    <source>
        <dbReference type="EMBL" id="KSU16320.1"/>
    </source>
</evidence>
<dbReference type="Proteomes" id="UP000053612">
    <property type="component" value="Unassembled WGS sequence"/>
</dbReference>
<name>A0A0V8AVV9_LACLL</name>
<gene>
    <name evidence="2" type="ORF">LMG9449_2123</name>
</gene>
<keyword evidence="1" id="KW-0472">Membrane</keyword>
<dbReference type="EMBL" id="LKLS01000162">
    <property type="protein sequence ID" value="KSU16320.1"/>
    <property type="molecule type" value="Genomic_DNA"/>
</dbReference>
<keyword evidence="1" id="KW-0812">Transmembrane</keyword>
<protein>
    <submittedName>
        <fullName evidence="2">Uncharacterized protein</fullName>
    </submittedName>
</protein>
<proteinExistence type="predicted"/>
<organism evidence="2 3">
    <name type="scientific">Lactococcus lactis subsp. lactis</name>
    <name type="common">Streptococcus lactis</name>
    <dbReference type="NCBI Taxonomy" id="1360"/>
    <lineage>
        <taxon>Bacteria</taxon>
        <taxon>Bacillati</taxon>
        <taxon>Bacillota</taxon>
        <taxon>Bacilli</taxon>
        <taxon>Lactobacillales</taxon>
        <taxon>Streptococcaceae</taxon>
        <taxon>Lactococcus</taxon>
    </lineage>
</organism>
<feature type="transmembrane region" description="Helical" evidence="1">
    <location>
        <begin position="20"/>
        <end position="37"/>
    </location>
</feature>
<comment type="caution">
    <text evidence="2">The sequence shown here is derived from an EMBL/GenBank/DDBJ whole genome shotgun (WGS) entry which is preliminary data.</text>
</comment>
<evidence type="ECO:0000256" key="1">
    <source>
        <dbReference type="SAM" id="Phobius"/>
    </source>
</evidence>
<keyword evidence="1" id="KW-1133">Transmembrane helix</keyword>